<evidence type="ECO:0000313" key="6">
    <source>
        <dbReference type="EMBL" id="TXC81806.1"/>
    </source>
</evidence>
<dbReference type="InterPro" id="IPR036388">
    <property type="entry name" value="WH-like_DNA-bd_sf"/>
</dbReference>
<feature type="domain" description="RecX second three-helical" evidence="5">
    <location>
        <begin position="58"/>
        <end position="96"/>
    </location>
</feature>
<dbReference type="GO" id="GO:0006282">
    <property type="term" value="P:regulation of DNA repair"/>
    <property type="evidence" value="ECO:0007669"/>
    <property type="project" value="InterPro"/>
</dbReference>
<dbReference type="Proteomes" id="UP000321168">
    <property type="component" value="Unassembled WGS sequence"/>
</dbReference>
<keyword evidence="4" id="KW-0963">Cytoplasm</keyword>
<evidence type="ECO:0000259" key="5">
    <source>
        <dbReference type="Pfam" id="PF02631"/>
    </source>
</evidence>
<keyword evidence="7" id="KW-1185">Reference proteome</keyword>
<name>A0A5C6VBI4_9FLAO</name>
<dbReference type="PANTHER" id="PTHR33602:SF1">
    <property type="entry name" value="REGULATORY PROTEIN RECX FAMILY PROTEIN"/>
    <property type="match status" value="1"/>
</dbReference>
<evidence type="ECO:0000256" key="1">
    <source>
        <dbReference type="ARBA" id="ARBA00004496"/>
    </source>
</evidence>
<dbReference type="InterPro" id="IPR003783">
    <property type="entry name" value="Regulatory_RecX"/>
</dbReference>
<evidence type="ECO:0000313" key="7">
    <source>
        <dbReference type="Proteomes" id="UP000321168"/>
    </source>
</evidence>
<dbReference type="EMBL" id="VORB01000003">
    <property type="protein sequence ID" value="TXC81806.1"/>
    <property type="molecule type" value="Genomic_DNA"/>
</dbReference>
<evidence type="ECO:0000256" key="3">
    <source>
        <dbReference type="ARBA" id="ARBA00018111"/>
    </source>
</evidence>
<reference evidence="6 7" key="1">
    <citation type="submission" date="2019-08" db="EMBL/GenBank/DDBJ databases">
        <title>Genome of Luteibaculum oceani JCM 18817.</title>
        <authorList>
            <person name="Bowman J.P."/>
        </authorList>
    </citation>
    <scope>NUCLEOTIDE SEQUENCE [LARGE SCALE GENOMIC DNA]</scope>
    <source>
        <strain evidence="6 7">JCM 18817</strain>
    </source>
</reference>
<proteinExistence type="inferred from homology"/>
<accession>A0A5C6VBI4</accession>
<dbReference type="Gene3D" id="1.10.10.10">
    <property type="entry name" value="Winged helix-like DNA-binding domain superfamily/Winged helix DNA-binding domain"/>
    <property type="match status" value="1"/>
</dbReference>
<dbReference type="RefSeq" id="WP_147013876.1">
    <property type="nucleotide sequence ID" value="NZ_VORB01000003.1"/>
</dbReference>
<dbReference type="InterPro" id="IPR053924">
    <property type="entry name" value="RecX_HTH_2nd"/>
</dbReference>
<dbReference type="PANTHER" id="PTHR33602">
    <property type="entry name" value="REGULATORY PROTEIN RECX FAMILY PROTEIN"/>
    <property type="match status" value="1"/>
</dbReference>
<sequence length="161" mass="18861">MAALRKYTRAEAIAKLKSLCRRREVSQKQAIEKLCGFGFSYHQAQEMLPELLSGGFIDEGRYASAYVHDKLFLSFWGRIKINQKLRQEGISNHTISYAWKRFSEEEYLKCIEKAVEMHAPKYHPELSFDNKQKMIRFLEGRGYEKPLILDTIQSYIENLAC</sequence>
<comment type="caution">
    <text evidence="6">The sequence shown here is derived from an EMBL/GenBank/DDBJ whole genome shotgun (WGS) entry which is preliminary data.</text>
</comment>
<comment type="subcellular location">
    <subcellularLocation>
        <location evidence="1">Cytoplasm</location>
    </subcellularLocation>
</comment>
<gene>
    <name evidence="6" type="ORF">FRX97_04615</name>
</gene>
<dbReference type="Pfam" id="PF02631">
    <property type="entry name" value="RecX_HTH2"/>
    <property type="match status" value="1"/>
</dbReference>
<comment type="similarity">
    <text evidence="2">Belongs to the RecX family.</text>
</comment>
<evidence type="ECO:0000256" key="2">
    <source>
        <dbReference type="ARBA" id="ARBA00009695"/>
    </source>
</evidence>
<evidence type="ECO:0000256" key="4">
    <source>
        <dbReference type="ARBA" id="ARBA00022490"/>
    </source>
</evidence>
<dbReference type="GO" id="GO:0005737">
    <property type="term" value="C:cytoplasm"/>
    <property type="evidence" value="ECO:0007669"/>
    <property type="project" value="UniProtKB-SubCell"/>
</dbReference>
<dbReference type="OrthoDB" id="1523826at2"/>
<dbReference type="AlphaFoldDB" id="A0A5C6VBI4"/>
<organism evidence="6 7">
    <name type="scientific">Luteibaculum oceani</name>
    <dbReference type="NCBI Taxonomy" id="1294296"/>
    <lineage>
        <taxon>Bacteria</taxon>
        <taxon>Pseudomonadati</taxon>
        <taxon>Bacteroidota</taxon>
        <taxon>Flavobacteriia</taxon>
        <taxon>Flavobacteriales</taxon>
        <taxon>Luteibaculaceae</taxon>
        <taxon>Luteibaculum</taxon>
    </lineage>
</organism>
<protein>
    <recommendedName>
        <fullName evidence="3">Regulatory protein RecX</fullName>
    </recommendedName>
</protein>